<keyword evidence="3" id="KW-1185">Reference proteome</keyword>
<evidence type="ECO:0000313" key="3">
    <source>
        <dbReference type="Proteomes" id="UP000007305"/>
    </source>
</evidence>
<sequence>MRPVRSRSRSTKRIGDPTSVLTHVVPLSSTTELFDSLAALAAPPQQHSGRAPGNGAPRKPMPWRRPGRGRLGLLLRPAAQPTRRGRGRPAGERNGMDRSACHRDSCSDDGPRSRPDSGAAHCIVSAAA</sequence>
<dbReference type="Gramene" id="Zm00001eb152610_T001">
    <property type="protein sequence ID" value="Zm00001eb152610_P001"/>
    <property type="gene ID" value="Zm00001eb152610"/>
</dbReference>
<reference evidence="3" key="1">
    <citation type="submission" date="2015-12" db="EMBL/GenBank/DDBJ databases">
        <title>Update maize B73 reference genome by single molecule sequencing technologies.</title>
        <authorList>
            <consortium name="Maize Genome Sequencing Project"/>
            <person name="Ware D."/>
        </authorList>
    </citation>
    <scope>NUCLEOTIDE SEQUENCE [LARGE SCALE GENOMIC DNA]</scope>
    <source>
        <strain evidence="3">cv. B73</strain>
    </source>
</reference>
<accession>A0A804ND63</accession>
<proteinExistence type="predicted"/>
<feature type="compositionally biased region" description="Basic and acidic residues" evidence="1">
    <location>
        <begin position="89"/>
        <end position="115"/>
    </location>
</feature>
<dbReference type="Proteomes" id="UP000007305">
    <property type="component" value="Chromosome 3"/>
</dbReference>
<reference evidence="2" key="3">
    <citation type="submission" date="2021-05" db="UniProtKB">
        <authorList>
            <consortium name="EnsemblPlants"/>
        </authorList>
    </citation>
    <scope>IDENTIFICATION</scope>
    <source>
        <strain evidence="2">cv. B73</strain>
    </source>
</reference>
<dbReference type="EnsemblPlants" id="Zm00001eb152610_T001">
    <property type="protein sequence ID" value="Zm00001eb152610_P001"/>
    <property type="gene ID" value="Zm00001eb152610"/>
</dbReference>
<dbReference type="InParanoid" id="A0A804ND63"/>
<dbReference type="AlphaFoldDB" id="A0A804ND63"/>
<protein>
    <submittedName>
        <fullName evidence="2">Uncharacterized protein</fullName>
    </submittedName>
</protein>
<organism evidence="2 3">
    <name type="scientific">Zea mays</name>
    <name type="common">Maize</name>
    <dbReference type="NCBI Taxonomy" id="4577"/>
    <lineage>
        <taxon>Eukaryota</taxon>
        <taxon>Viridiplantae</taxon>
        <taxon>Streptophyta</taxon>
        <taxon>Embryophyta</taxon>
        <taxon>Tracheophyta</taxon>
        <taxon>Spermatophyta</taxon>
        <taxon>Magnoliopsida</taxon>
        <taxon>Liliopsida</taxon>
        <taxon>Poales</taxon>
        <taxon>Poaceae</taxon>
        <taxon>PACMAD clade</taxon>
        <taxon>Panicoideae</taxon>
        <taxon>Andropogonodae</taxon>
        <taxon>Andropogoneae</taxon>
        <taxon>Tripsacinae</taxon>
        <taxon>Zea</taxon>
    </lineage>
</organism>
<evidence type="ECO:0000313" key="2">
    <source>
        <dbReference type="EnsemblPlants" id="Zm00001eb152610_P001"/>
    </source>
</evidence>
<name>A0A804ND63_MAIZE</name>
<evidence type="ECO:0000256" key="1">
    <source>
        <dbReference type="SAM" id="MobiDB-lite"/>
    </source>
</evidence>
<feature type="region of interest" description="Disordered" evidence="1">
    <location>
        <begin position="39"/>
        <end position="128"/>
    </location>
</feature>
<reference evidence="2" key="2">
    <citation type="submission" date="2019-07" db="EMBL/GenBank/DDBJ databases">
        <authorList>
            <person name="Seetharam A."/>
            <person name="Woodhouse M."/>
            <person name="Cannon E."/>
        </authorList>
    </citation>
    <scope>NUCLEOTIDE SEQUENCE [LARGE SCALE GENOMIC DNA]</scope>
    <source>
        <strain evidence="2">cv. B73</strain>
    </source>
</reference>